<feature type="transmembrane region" description="Helical" evidence="5">
    <location>
        <begin position="357"/>
        <end position="380"/>
    </location>
</feature>
<dbReference type="InterPro" id="IPR007632">
    <property type="entry name" value="Anoctamin"/>
</dbReference>
<dbReference type="RefSeq" id="XP_008876656.1">
    <property type="nucleotide sequence ID" value="XM_008878434.1"/>
</dbReference>
<dbReference type="GeneID" id="20088734"/>
<dbReference type="AlphaFoldDB" id="A0A024TM54"/>
<dbReference type="PANTHER" id="PTHR12308">
    <property type="entry name" value="ANOCTAMIN"/>
    <property type="match status" value="1"/>
</dbReference>
<sequence length="714" mass="80775">MDEEDQLLLCQDGYAWDFVLVFPSIQQTVTPPSPLSDVLHRLRLPKKSSKTTPTIDEICYRLKKAGLTLKLVCPSASTWSTSTDIILCLVRGSRQVFAREANRIDFLMPMDKEKLRDVSLHGFPNCGIAPFPIDDTLHEFNMSPYDFIYFKYTGREDMQLLYAKQGPHYGLFTSSQRIFLLESIMTNRHGGAGLNLDKLKHANVLSTYFSLHDAAELKNLASLWLHWGQFPWQQPLHAIQRYFGSRIGLYFAFLGHYTTCLIAPGAVGFVLWLVELSKRIPKNFVAAIASTLIVIWATFFLKSWKRQASRLAMQWGTSTFSTLEQVRPQYVGQMVRSPVTGQPMLYFSKREKSRRRCLTWLLLTVLILLVAAVVAAIFYLQFHMMKRGYSIRVANTEILLAGPVTSLANVVQINAMYYVYNTICEAMNEFENHRTQSSHEGAFIVKSVLFHAVNNFAGLFYITFVKTYIGAACVENDCLGELRLYLLMIFCFQLANGLIQDWVVPHARVLFSQHRAGRSSVAVATQTSVEAQFYLLDYGWRVTFNEYLGLSMKFGFTILFLGASPAMSLLTLLNNLIELRSDSTNLVMNHRRPLPRQASTCGQWMSVLEYLTTLSIFTNGFVAVYASNALLDSSSVDGKNLQLRAFGGFVAVMLILRYCVTTCIKDTPHNVSIQLKRQAFLATKVYTREADDVVPVYESMGSVRLLLVDSASPV</sequence>
<protein>
    <recommendedName>
        <fullName evidence="6">Anoctamin transmembrane domain-containing protein</fullName>
    </recommendedName>
</protein>
<feature type="transmembrane region" description="Helical" evidence="5">
    <location>
        <begin position="284"/>
        <end position="301"/>
    </location>
</feature>
<accession>A0A024TM54</accession>
<comment type="subcellular location">
    <subcellularLocation>
        <location evidence="1">Membrane</location>
        <topology evidence="1">Multi-pass membrane protein</topology>
    </subcellularLocation>
</comment>
<evidence type="ECO:0000256" key="2">
    <source>
        <dbReference type="ARBA" id="ARBA00022692"/>
    </source>
</evidence>
<dbReference type="GO" id="GO:0005254">
    <property type="term" value="F:chloride channel activity"/>
    <property type="evidence" value="ECO:0007669"/>
    <property type="project" value="TreeGrafter"/>
</dbReference>
<evidence type="ECO:0000313" key="7">
    <source>
        <dbReference type="EMBL" id="ETV94711.1"/>
    </source>
</evidence>
<proteinExistence type="predicted"/>
<feature type="transmembrane region" description="Helical" evidence="5">
    <location>
        <begin position="484"/>
        <end position="504"/>
    </location>
</feature>
<reference evidence="7" key="1">
    <citation type="submission" date="2013-12" db="EMBL/GenBank/DDBJ databases">
        <title>The Genome Sequence of Aphanomyces invadans NJM9701.</title>
        <authorList>
            <consortium name="The Broad Institute Genomics Platform"/>
            <person name="Russ C."/>
            <person name="Tyler B."/>
            <person name="van West P."/>
            <person name="Dieguez-Uribeondo J."/>
            <person name="Young S.K."/>
            <person name="Zeng Q."/>
            <person name="Gargeya S."/>
            <person name="Fitzgerald M."/>
            <person name="Abouelleil A."/>
            <person name="Alvarado L."/>
            <person name="Chapman S.B."/>
            <person name="Gainer-Dewar J."/>
            <person name="Goldberg J."/>
            <person name="Griggs A."/>
            <person name="Gujja S."/>
            <person name="Hansen M."/>
            <person name="Howarth C."/>
            <person name="Imamovic A."/>
            <person name="Ireland A."/>
            <person name="Larimer J."/>
            <person name="McCowan C."/>
            <person name="Murphy C."/>
            <person name="Pearson M."/>
            <person name="Poon T.W."/>
            <person name="Priest M."/>
            <person name="Roberts A."/>
            <person name="Saif S."/>
            <person name="Shea T."/>
            <person name="Sykes S."/>
            <person name="Wortman J."/>
            <person name="Nusbaum C."/>
            <person name="Birren B."/>
        </authorList>
    </citation>
    <scope>NUCLEOTIDE SEQUENCE [LARGE SCALE GENOMIC DNA]</scope>
    <source>
        <strain evidence="7">NJM9701</strain>
    </source>
</reference>
<dbReference type="VEuPathDB" id="FungiDB:H310_11684"/>
<keyword evidence="2 5" id="KW-0812">Transmembrane</keyword>
<dbReference type="EMBL" id="KI913984">
    <property type="protein sequence ID" value="ETV94711.1"/>
    <property type="molecule type" value="Genomic_DNA"/>
</dbReference>
<feature type="domain" description="Anoctamin transmembrane" evidence="6">
    <location>
        <begin position="239"/>
        <end position="678"/>
    </location>
</feature>
<feature type="transmembrane region" description="Helical" evidence="5">
    <location>
        <begin position="441"/>
        <end position="464"/>
    </location>
</feature>
<feature type="transmembrane region" description="Helical" evidence="5">
    <location>
        <begin position="556"/>
        <end position="577"/>
    </location>
</feature>
<keyword evidence="4 5" id="KW-0472">Membrane</keyword>
<dbReference type="PANTHER" id="PTHR12308:SF73">
    <property type="entry name" value="ANOCTAMIN"/>
    <property type="match status" value="1"/>
</dbReference>
<feature type="transmembrane region" description="Helical" evidence="5">
    <location>
        <begin position="598"/>
        <end position="621"/>
    </location>
</feature>
<keyword evidence="3 5" id="KW-1133">Transmembrane helix</keyword>
<organism evidence="7">
    <name type="scientific">Aphanomyces invadans</name>
    <dbReference type="NCBI Taxonomy" id="157072"/>
    <lineage>
        <taxon>Eukaryota</taxon>
        <taxon>Sar</taxon>
        <taxon>Stramenopiles</taxon>
        <taxon>Oomycota</taxon>
        <taxon>Saprolegniomycetes</taxon>
        <taxon>Saprolegniales</taxon>
        <taxon>Verrucalvaceae</taxon>
        <taxon>Aphanomyces</taxon>
    </lineage>
</organism>
<feature type="transmembrane region" description="Helical" evidence="5">
    <location>
        <begin position="641"/>
        <end position="660"/>
    </location>
</feature>
<evidence type="ECO:0000259" key="6">
    <source>
        <dbReference type="Pfam" id="PF04547"/>
    </source>
</evidence>
<name>A0A024TM54_9STRA</name>
<gene>
    <name evidence="7" type="ORF">H310_11684</name>
</gene>
<evidence type="ECO:0000256" key="3">
    <source>
        <dbReference type="ARBA" id="ARBA00022989"/>
    </source>
</evidence>
<evidence type="ECO:0000256" key="4">
    <source>
        <dbReference type="ARBA" id="ARBA00023136"/>
    </source>
</evidence>
<dbReference type="InterPro" id="IPR049452">
    <property type="entry name" value="Anoctamin_TM"/>
</dbReference>
<dbReference type="OrthoDB" id="296386at2759"/>
<dbReference type="GO" id="GO:0016020">
    <property type="term" value="C:membrane"/>
    <property type="evidence" value="ECO:0007669"/>
    <property type="project" value="UniProtKB-SubCell"/>
</dbReference>
<evidence type="ECO:0000256" key="1">
    <source>
        <dbReference type="ARBA" id="ARBA00004141"/>
    </source>
</evidence>
<dbReference type="Pfam" id="PF04547">
    <property type="entry name" value="Anoctamin"/>
    <property type="match status" value="1"/>
</dbReference>
<evidence type="ECO:0000256" key="5">
    <source>
        <dbReference type="SAM" id="Phobius"/>
    </source>
</evidence>
<dbReference type="eggNOG" id="KOG2514">
    <property type="taxonomic scope" value="Eukaryota"/>
</dbReference>
<feature type="transmembrane region" description="Helical" evidence="5">
    <location>
        <begin position="249"/>
        <end position="272"/>
    </location>
</feature>